<name>A0A251SA49_HELAN</name>
<sequence length="81" mass="9335">MRAHTNAVFKRLPFQPTKFRLTSPIVLRCCIYVPHPSDEGSSLIEEVYILVAARVASRVRHALPERSISLVRYKITKMIKK</sequence>
<organism evidence="1 2">
    <name type="scientific">Helianthus annuus</name>
    <name type="common">Common sunflower</name>
    <dbReference type="NCBI Taxonomy" id="4232"/>
    <lineage>
        <taxon>Eukaryota</taxon>
        <taxon>Viridiplantae</taxon>
        <taxon>Streptophyta</taxon>
        <taxon>Embryophyta</taxon>
        <taxon>Tracheophyta</taxon>
        <taxon>Spermatophyta</taxon>
        <taxon>Magnoliopsida</taxon>
        <taxon>eudicotyledons</taxon>
        <taxon>Gunneridae</taxon>
        <taxon>Pentapetalae</taxon>
        <taxon>asterids</taxon>
        <taxon>campanulids</taxon>
        <taxon>Asterales</taxon>
        <taxon>Asteraceae</taxon>
        <taxon>Asteroideae</taxon>
        <taxon>Heliantheae alliance</taxon>
        <taxon>Heliantheae</taxon>
        <taxon>Helianthus</taxon>
    </lineage>
</organism>
<accession>A0A251SA49</accession>
<keyword evidence="2" id="KW-1185">Reference proteome</keyword>
<dbReference type="InParanoid" id="A0A251SA49"/>
<dbReference type="AlphaFoldDB" id="A0A251SA49"/>
<evidence type="ECO:0000313" key="2">
    <source>
        <dbReference type="Proteomes" id="UP000215914"/>
    </source>
</evidence>
<dbReference type="Proteomes" id="UP000215914">
    <property type="component" value="Chromosome 15"/>
</dbReference>
<evidence type="ECO:0000313" key="1">
    <source>
        <dbReference type="EMBL" id="OTF95736.1"/>
    </source>
</evidence>
<reference evidence="2" key="1">
    <citation type="journal article" date="2017" name="Nature">
        <title>The sunflower genome provides insights into oil metabolism, flowering and Asterid evolution.</title>
        <authorList>
            <person name="Badouin H."/>
            <person name="Gouzy J."/>
            <person name="Grassa C.J."/>
            <person name="Murat F."/>
            <person name="Staton S.E."/>
            <person name="Cottret L."/>
            <person name="Lelandais-Briere C."/>
            <person name="Owens G.L."/>
            <person name="Carrere S."/>
            <person name="Mayjonade B."/>
            <person name="Legrand L."/>
            <person name="Gill N."/>
            <person name="Kane N.C."/>
            <person name="Bowers J.E."/>
            <person name="Hubner S."/>
            <person name="Bellec A."/>
            <person name="Berard A."/>
            <person name="Berges H."/>
            <person name="Blanchet N."/>
            <person name="Boniface M.C."/>
            <person name="Brunel D."/>
            <person name="Catrice O."/>
            <person name="Chaidir N."/>
            <person name="Claudel C."/>
            <person name="Donnadieu C."/>
            <person name="Faraut T."/>
            <person name="Fievet G."/>
            <person name="Helmstetter N."/>
            <person name="King M."/>
            <person name="Knapp S.J."/>
            <person name="Lai Z."/>
            <person name="Le Paslier M.C."/>
            <person name="Lippi Y."/>
            <person name="Lorenzon L."/>
            <person name="Mandel J.R."/>
            <person name="Marage G."/>
            <person name="Marchand G."/>
            <person name="Marquand E."/>
            <person name="Bret-Mestries E."/>
            <person name="Morien E."/>
            <person name="Nambeesan S."/>
            <person name="Nguyen T."/>
            <person name="Pegot-Espagnet P."/>
            <person name="Pouilly N."/>
            <person name="Raftis F."/>
            <person name="Sallet E."/>
            <person name="Schiex T."/>
            <person name="Thomas J."/>
            <person name="Vandecasteele C."/>
            <person name="Vares D."/>
            <person name="Vear F."/>
            <person name="Vautrin S."/>
            <person name="Crespi M."/>
            <person name="Mangin B."/>
            <person name="Burke J.M."/>
            <person name="Salse J."/>
            <person name="Munos S."/>
            <person name="Vincourt P."/>
            <person name="Rieseberg L.H."/>
            <person name="Langlade N.B."/>
        </authorList>
    </citation>
    <scope>NUCLEOTIDE SEQUENCE [LARGE SCALE GENOMIC DNA]</scope>
    <source>
        <strain evidence="2">cv. SF193</strain>
    </source>
</reference>
<proteinExistence type="predicted"/>
<protein>
    <submittedName>
        <fullName evidence="1">Uncharacterized protein</fullName>
    </submittedName>
</protein>
<dbReference type="EMBL" id="CM007904">
    <property type="protein sequence ID" value="OTF95736.1"/>
    <property type="molecule type" value="Genomic_DNA"/>
</dbReference>
<gene>
    <name evidence="1" type="ORF">HannXRQ_Chr15g0486381</name>
</gene>